<keyword evidence="2" id="KW-1185">Reference proteome</keyword>
<protein>
    <submittedName>
        <fullName evidence="1">Uncharacterized protein</fullName>
    </submittedName>
</protein>
<dbReference type="KEGG" id="sphh:SDAV_001734"/>
<reference evidence="2" key="1">
    <citation type="submission" date="2018-07" db="EMBL/GenBank/DDBJ databases">
        <title>Complete Genome Sequence of Spiroplasma phoeniceum.</title>
        <authorList>
            <person name="Davis R.E."/>
            <person name="Shao J.Y."/>
            <person name="Zhao Y."/>
            <person name="Silver A."/>
            <person name="Stump z."/>
            <person name="Gasparich G."/>
        </authorList>
    </citation>
    <scope>NUCLEOTIDE SEQUENCE [LARGE SCALE GENOMIC DNA]</scope>
    <source>
        <strain evidence="2">P40</strain>
    </source>
</reference>
<dbReference type="AlphaFoldDB" id="A0A345DR46"/>
<gene>
    <name evidence="1" type="ORF">SDAV_001734</name>
</gene>
<sequence>MKALLKILFLINISNIPLIINECVIKCERKQIWFWYMVCKNDKLFQSKTPNYHWYLLIYCHVK</sequence>
<dbReference type="Proteomes" id="UP000253689">
    <property type="component" value="Chromosome"/>
</dbReference>
<proteinExistence type="predicted"/>
<name>A0A345DR46_9MOLU</name>
<organism evidence="1 2">
    <name type="scientific">Spiroplasma phoeniceum P40</name>
    <dbReference type="NCBI Taxonomy" id="1276259"/>
    <lineage>
        <taxon>Bacteria</taxon>
        <taxon>Bacillati</taxon>
        <taxon>Mycoplasmatota</taxon>
        <taxon>Mollicutes</taxon>
        <taxon>Entomoplasmatales</taxon>
        <taxon>Spiroplasmataceae</taxon>
        <taxon>Spiroplasma</taxon>
    </lineage>
</organism>
<evidence type="ECO:0000313" key="2">
    <source>
        <dbReference type="Proteomes" id="UP000253689"/>
    </source>
</evidence>
<evidence type="ECO:0000313" key="1">
    <source>
        <dbReference type="EMBL" id="AXF96687.1"/>
    </source>
</evidence>
<accession>A0A345DR46</accession>
<dbReference type="EMBL" id="CP031088">
    <property type="protein sequence ID" value="AXF96687.1"/>
    <property type="molecule type" value="Genomic_DNA"/>
</dbReference>